<gene>
    <name evidence="1" type="ORF">EWM57_05365</name>
</gene>
<protein>
    <recommendedName>
        <fullName evidence="3">Beta protein</fullName>
    </recommendedName>
</protein>
<dbReference type="Pfam" id="PF14350">
    <property type="entry name" value="Beta_protein"/>
    <property type="match status" value="1"/>
</dbReference>
<dbReference type="AlphaFoldDB" id="A0A4Q5LE06"/>
<evidence type="ECO:0000313" key="1">
    <source>
        <dbReference type="EMBL" id="RYU81809.1"/>
    </source>
</evidence>
<dbReference type="RefSeq" id="WP_129920113.1">
    <property type="nucleotide sequence ID" value="NZ_SEWE01000008.1"/>
</dbReference>
<evidence type="ECO:0008006" key="3">
    <source>
        <dbReference type="Google" id="ProtNLM"/>
    </source>
</evidence>
<proteinExistence type="predicted"/>
<name>A0A4Q5LE06_9BACT</name>
<reference evidence="1 2" key="1">
    <citation type="submission" date="2019-02" db="EMBL/GenBank/DDBJ databases">
        <title>Bacterial novel species isolated from soil.</title>
        <authorList>
            <person name="Jung H.-Y."/>
        </authorList>
    </citation>
    <scope>NUCLEOTIDE SEQUENCE [LARGE SCALE GENOMIC DNA]</scope>
    <source>
        <strain evidence="1 2">1-3-3-3</strain>
    </source>
</reference>
<dbReference type="InterPro" id="IPR025683">
    <property type="entry name" value="Protein_beta"/>
</dbReference>
<sequence>MILTSYITCDGLQNKLSFRTLSASSYPMLYFPFLRVKKGEINALCTLKPTSKYSVRPVLRIAPPDLDDRGNIVKPSFEYTTKIANTLQAVLAPASNLACFLDPGSSGISGDLLRSLLFSITTSGGKFYPVYNLTGSEEYAQLYKALVGDDLPFILRIHINELNGTLLKRLGNAIDLYGVKLTKAFILLDAGDISAPATPLGLYETGLQGFIFRALNLNPAGIIISSTALPSTITESAKWAQLQFPRKELDFFANVKTGVEGNMHFGDYATGSVSIDPSPSRVGAPKARYTFAHYYEVIKGQKVGPSPYTMSEQFHRISMGIANHTDFPGKDFSWGDEFIYNASQPGAHPRGNATTWVAVNTSHHIEMVVSMLPAMTYAL</sequence>
<comment type="caution">
    <text evidence="1">The sequence shown here is derived from an EMBL/GenBank/DDBJ whole genome shotgun (WGS) entry which is preliminary data.</text>
</comment>
<dbReference type="EMBL" id="SEWE01000008">
    <property type="protein sequence ID" value="RYU81809.1"/>
    <property type="molecule type" value="Genomic_DNA"/>
</dbReference>
<accession>A0A4Q5LE06</accession>
<dbReference type="OrthoDB" id="1492299at2"/>
<dbReference type="Proteomes" id="UP000294155">
    <property type="component" value="Unassembled WGS sequence"/>
</dbReference>
<evidence type="ECO:0000313" key="2">
    <source>
        <dbReference type="Proteomes" id="UP000294155"/>
    </source>
</evidence>
<organism evidence="1 2">
    <name type="scientific">Hymenobacter persicinus</name>
    <dbReference type="NCBI Taxonomy" id="2025506"/>
    <lineage>
        <taxon>Bacteria</taxon>
        <taxon>Pseudomonadati</taxon>
        <taxon>Bacteroidota</taxon>
        <taxon>Cytophagia</taxon>
        <taxon>Cytophagales</taxon>
        <taxon>Hymenobacteraceae</taxon>
        <taxon>Hymenobacter</taxon>
    </lineage>
</organism>
<keyword evidence="2" id="KW-1185">Reference proteome</keyword>